<dbReference type="InterPro" id="IPR037365">
    <property type="entry name" value="Slowmo/Ups"/>
</dbReference>
<dbReference type="OrthoDB" id="407630at2759"/>
<keyword evidence="3" id="KW-1185">Reference proteome</keyword>
<dbReference type="GO" id="GO:0005758">
    <property type="term" value="C:mitochondrial intermembrane space"/>
    <property type="evidence" value="ECO:0007669"/>
    <property type="project" value="InterPro"/>
</dbReference>
<dbReference type="PROSITE" id="PS50904">
    <property type="entry name" value="PRELI_MSF1"/>
    <property type="match status" value="1"/>
</dbReference>
<dbReference type="Pfam" id="PF04707">
    <property type="entry name" value="PRELI"/>
    <property type="match status" value="1"/>
</dbReference>
<name>A0A9N9XC32_DIABA</name>
<dbReference type="EMBL" id="OU898279">
    <property type="protein sequence ID" value="CAG9833380.1"/>
    <property type="molecule type" value="Genomic_DNA"/>
</dbReference>
<evidence type="ECO:0000313" key="3">
    <source>
        <dbReference type="Proteomes" id="UP001153709"/>
    </source>
</evidence>
<evidence type="ECO:0000313" key="2">
    <source>
        <dbReference type="EMBL" id="CAG9833380.1"/>
    </source>
</evidence>
<dbReference type="InterPro" id="IPR006797">
    <property type="entry name" value="PRELI/MSF1_dom"/>
</dbReference>
<sequence length="104" mass="11767">MRYTPHPADPTKTLLKQEAVVTVKEVPLTNYMEDLITTKISNNVGKGRQAMEWVINKLNDKIKDLTRSTDEIFSPTKRSLDDIATSANKSMGNISQRRAWATCK</sequence>
<feature type="domain" description="PRELI/MSF1" evidence="1">
    <location>
        <begin position="1"/>
        <end position="63"/>
    </location>
</feature>
<dbReference type="AlphaFoldDB" id="A0A9N9XC32"/>
<dbReference type="PANTHER" id="PTHR11158">
    <property type="entry name" value="MSF1/PX19 RELATED"/>
    <property type="match status" value="1"/>
</dbReference>
<reference evidence="2" key="1">
    <citation type="submission" date="2022-01" db="EMBL/GenBank/DDBJ databases">
        <authorList>
            <person name="King R."/>
        </authorList>
    </citation>
    <scope>NUCLEOTIDE SEQUENCE</scope>
</reference>
<proteinExistence type="predicted"/>
<gene>
    <name evidence="2" type="ORF">DIABBA_LOCUS6788</name>
</gene>
<protein>
    <recommendedName>
        <fullName evidence="1">PRELI/MSF1 domain-containing protein</fullName>
    </recommendedName>
</protein>
<organism evidence="2 3">
    <name type="scientific">Diabrotica balteata</name>
    <name type="common">Banded cucumber beetle</name>
    <dbReference type="NCBI Taxonomy" id="107213"/>
    <lineage>
        <taxon>Eukaryota</taxon>
        <taxon>Metazoa</taxon>
        <taxon>Ecdysozoa</taxon>
        <taxon>Arthropoda</taxon>
        <taxon>Hexapoda</taxon>
        <taxon>Insecta</taxon>
        <taxon>Pterygota</taxon>
        <taxon>Neoptera</taxon>
        <taxon>Endopterygota</taxon>
        <taxon>Coleoptera</taxon>
        <taxon>Polyphaga</taxon>
        <taxon>Cucujiformia</taxon>
        <taxon>Chrysomeloidea</taxon>
        <taxon>Chrysomelidae</taxon>
        <taxon>Galerucinae</taxon>
        <taxon>Diabroticina</taxon>
        <taxon>Diabroticites</taxon>
        <taxon>Diabrotica</taxon>
    </lineage>
</organism>
<dbReference type="Proteomes" id="UP001153709">
    <property type="component" value="Chromosome 4"/>
</dbReference>
<accession>A0A9N9XC32</accession>
<evidence type="ECO:0000259" key="1">
    <source>
        <dbReference type="PROSITE" id="PS50904"/>
    </source>
</evidence>